<dbReference type="PANTHER" id="PTHR11254">
    <property type="entry name" value="HECT DOMAIN UBIQUITIN-PROTEIN LIGASE"/>
    <property type="match status" value="1"/>
</dbReference>
<dbReference type="InterPro" id="IPR035892">
    <property type="entry name" value="C2_domain_sf"/>
</dbReference>
<feature type="domain" description="WW" evidence="20">
    <location>
        <begin position="588"/>
        <end position="621"/>
    </location>
</feature>
<dbReference type="GeneTree" id="ENSGT00940000156873"/>
<keyword evidence="11" id="KW-0967">Endosome</keyword>
<name>A0A2I2YD63_GORGO</name>
<keyword evidence="8" id="KW-0597">Phosphoprotein</keyword>
<dbReference type="EC" id="2.3.2.26" evidence="6"/>
<dbReference type="GO" id="GO:0006511">
    <property type="term" value="P:ubiquitin-dependent protein catabolic process"/>
    <property type="evidence" value="ECO:0007669"/>
    <property type="project" value="UniProtKB-ARBA"/>
</dbReference>
<feature type="region of interest" description="Disordered" evidence="19">
    <location>
        <begin position="277"/>
        <end position="305"/>
    </location>
</feature>
<comment type="catalytic activity">
    <reaction evidence="1">
        <text>S-ubiquitinyl-[E2 ubiquitin-conjugating enzyme]-L-cysteine + [acceptor protein]-L-lysine = [E2 ubiquitin-conjugating enzyme]-L-cysteine + N(6)-ubiquitinyl-[acceptor protein]-L-lysine.</text>
        <dbReference type="EC" id="2.3.2.26"/>
    </reaction>
</comment>
<reference evidence="22" key="4">
    <citation type="submission" date="2025-09" db="UniProtKB">
        <authorList>
            <consortium name="Ensembl"/>
        </authorList>
    </citation>
    <scope>IDENTIFICATION</scope>
</reference>
<dbReference type="GO" id="GO:0005771">
    <property type="term" value="C:multivesicular body"/>
    <property type="evidence" value="ECO:0007669"/>
    <property type="project" value="UniProtKB-SubCell"/>
</dbReference>
<dbReference type="SUPFAM" id="SSF51045">
    <property type="entry name" value="WW domain"/>
    <property type="match status" value="4"/>
</dbReference>
<dbReference type="PROSITE" id="PS50237">
    <property type="entry name" value="HECT"/>
    <property type="match status" value="1"/>
</dbReference>
<dbReference type="FunFam" id="2.20.70.10:FF:000017">
    <property type="entry name" value="E3 ubiquitin-protein ligase"/>
    <property type="match status" value="1"/>
</dbReference>
<dbReference type="FunFam" id="3.90.1750.10:FF:000001">
    <property type="entry name" value="E3 ubiquitin-protein ligase NEDD4-like"/>
    <property type="match status" value="1"/>
</dbReference>
<evidence type="ECO:0000256" key="12">
    <source>
        <dbReference type="ARBA" id="ARBA00022782"/>
    </source>
</evidence>
<feature type="domain" description="HECT" evidence="21">
    <location>
        <begin position="843"/>
        <end position="1177"/>
    </location>
</feature>
<evidence type="ECO:0000256" key="9">
    <source>
        <dbReference type="ARBA" id="ARBA00022679"/>
    </source>
</evidence>
<dbReference type="EMBL" id="CABD030109711">
    <property type="status" value="NOT_ANNOTATED_CDS"/>
    <property type="molecule type" value="Genomic_DNA"/>
</dbReference>
<dbReference type="EMBL" id="CABD030109713">
    <property type="status" value="NOT_ANNOTATED_CDS"/>
    <property type="molecule type" value="Genomic_DNA"/>
</dbReference>
<protein>
    <recommendedName>
        <fullName evidence="16">E3 ubiquitin-protein ligase NEDD4-like</fullName>
        <ecNumber evidence="6">2.3.2.26</ecNumber>
    </recommendedName>
    <alternativeName>
        <fullName evidence="17">HECT-type E3 ubiquitin transferase NED4L</fullName>
    </alternativeName>
</protein>
<dbReference type="Pfam" id="PF00397">
    <property type="entry name" value="WW"/>
    <property type="match status" value="4"/>
</dbReference>
<feature type="region of interest" description="Disordered" evidence="19">
    <location>
        <begin position="381"/>
        <end position="405"/>
    </location>
</feature>
<dbReference type="PROSITE" id="PS50020">
    <property type="entry name" value="WW_DOMAIN_2"/>
    <property type="match status" value="4"/>
</dbReference>
<dbReference type="PROSITE" id="PS01159">
    <property type="entry name" value="WW_DOMAIN_1"/>
    <property type="match status" value="4"/>
</dbReference>
<dbReference type="InterPro" id="IPR001202">
    <property type="entry name" value="WW_dom"/>
</dbReference>
<feature type="region of interest" description="Disordered" evidence="19">
    <location>
        <begin position="552"/>
        <end position="596"/>
    </location>
</feature>
<dbReference type="GO" id="GO:0019871">
    <property type="term" value="F:sodium channel inhibitor activity"/>
    <property type="evidence" value="ECO:0007669"/>
    <property type="project" value="UniProtKB-ARBA"/>
</dbReference>
<keyword evidence="23" id="KW-1185">Reference proteome</keyword>
<dbReference type="Gene3D" id="2.20.70.10">
    <property type="match status" value="3"/>
</dbReference>
<dbReference type="AlphaFoldDB" id="A0A2I2YD63"/>
<dbReference type="FunFam" id="3.30.2160.10:FF:000001">
    <property type="entry name" value="E3 ubiquitin-protein ligase NEDD4-like"/>
    <property type="match status" value="1"/>
</dbReference>
<dbReference type="STRING" id="9593.ENSGGOP00000032868"/>
<dbReference type="EMBL" id="CABD030109718">
    <property type="status" value="NOT_ANNOTATED_CDS"/>
    <property type="molecule type" value="Genomic_DNA"/>
</dbReference>
<sequence>MAHRLRFHFGSGRSNTAPESDILDQEREDDFFMAFHTLPRRSSPHPFAQNGGEDGGGGLQGGVGALKRSSSMFIPQLLTSIDARPTCSSSVQISLQRKAADGATDGCGPPEGADDGPPCATPDPREHADVRQVRLLPLGPDGQGGPAAAEPRRWSLQHVPDASGSSGKRCFVFQLQQPQQGALGPGSDLNFGFTGTKGDRLVRYPRIRLERSTSYPTQPRSERGSPTEDRGAPEAPMAPETRRTNSAERTPQGQGCTFKIRQDQNAGQQHFRILVTRGPEEAPQNPEEKSAKSPVSTGADTTTRDDFLGQVDVPLSHLPTEDPTMERPYTFKDFLLRPRSHKSRVKGFLRLKMAYMPKNGGQDEENSDQRDDMEHGWEVVDSNDSASQHQEELPPPPLPPGWEEKVDNLGRTYYVNHNNRTTQWHRPSLMDVSSESDNNIRQINQEAAHRRFRSRRHISEDLEPEPSEGGDVPEPWETISEEVNIAGDSLGLALPPPPASPGSRTSPQELSEELSRRLQITPDSNGEQFSSLIQREPSSRLRSCSVTDAVAEQGHLPPPSAPAGRARSSTVTGGEEPTPSVAYVHTTPGLPSGWEERKDAKGRTYYVNHNNRTTTWTRPIMQLAEDGASGSATNSNNHLIEPQIRRPRSLSSPTVTLSAPLEGAKDSPVRRAVKDTLSNPQSPQPSPYNSPKPQHKVTQSFLPPGWEMRIAPNGRPFFIDHNTKTTTWEDPRLKFPVHMRSKTSLNPNDLGPLPPGWEERIHLDGRTFYIDHNSKITQWEDPRLQNPAITGPAVPYSREFKQKYDYFRKKLKKPADIPNRFEMKLHRNNIFEESYRRIMSVKRPDVLKARLWIEFESEKGLDYGGVAREWFFLLSKEMFNPYYGLFEYSATDNYTLQINPNSGLCNEDHLSYFTFIGRVAGLAVFHGKLLDGFFIRPFYKMMLGKQITLNDMESVDSEYYNSLKWILENDPTELDLMFCIDEENFGQTYQVDLKPNGSEIMVTNENKREYIDLVIQWRFVNRVQKQMNAFLEGFTELLPIDLIKIFDENELELLMCGLGDVDVNDWRQHSIYKNGYCPNHPVIQWFWKAVLLMDAEKRIRLLQFVTGTSRVPMNGFAELYGSNGPQLFTIEQWGSPEKLPRAHTCFNRLDLPPYETFEDLREKLLMAVENAQGFEGVD</sequence>
<dbReference type="SUPFAM" id="SSF56204">
    <property type="entry name" value="Hect, E3 ligase catalytic domain"/>
    <property type="match status" value="1"/>
</dbReference>
<feature type="compositionally biased region" description="Basic and acidic residues" evidence="19">
    <location>
        <begin position="663"/>
        <end position="674"/>
    </location>
</feature>
<feature type="region of interest" description="Disordered" evidence="19">
    <location>
        <begin position="447"/>
        <end position="475"/>
    </location>
</feature>
<dbReference type="Bgee" id="ENSGGOG00000013730">
    <property type="expression patterns" value="Expressed in adult mammalian kidney and 5 other cell types or tissues"/>
</dbReference>
<feature type="domain" description="WW" evidence="20">
    <location>
        <begin position="396"/>
        <end position="429"/>
    </location>
</feature>
<feature type="region of interest" description="Disordered" evidence="19">
    <location>
        <begin position="1"/>
        <end position="27"/>
    </location>
</feature>
<dbReference type="UniPathway" id="UPA00143"/>
<reference evidence="23" key="1">
    <citation type="submission" date="2011-05" db="EMBL/GenBank/DDBJ databases">
        <title>Insights into the evolution of the great apes provided by the gorilla genome.</title>
        <authorList>
            <person name="Scally A."/>
        </authorList>
    </citation>
    <scope>NUCLEOTIDE SEQUENCE [LARGE SCALE GENOMIC DNA]</scope>
</reference>
<dbReference type="Gene3D" id="3.30.2160.10">
    <property type="entry name" value="Hect, E3 ligase catalytic domain"/>
    <property type="match status" value="1"/>
</dbReference>
<evidence type="ECO:0000256" key="6">
    <source>
        <dbReference type="ARBA" id="ARBA00012485"/>
    </source>
</evidence>
<dbReference type="EMBL" id="CABD030109710">
    <property type="status" value="NOT_ANNOTATED_CDS"/>
    <property type="molecule type" value="Genomic_DNA"/>
</dbReference>
<feature type="region of interest" description="Disordered" evidence="19">
    <location>
        <begin position="202"/>
        <end position="253"/>
    </location>
</feature>
<evidence type="ECO:0000256" key="1">
    <source>
        <dbReference type="ARBA" id="ARBA00000885"/>
    </source>
</evidence>
<feature type="region of interest" description="Disordered" evidence="19">
    <location>
        <begin position="101"/>
        <end position="125"/>
    </location>
</feature>
<dbReference type="Ensembl" id="ENSGGOT00000059802.1">
    <property type="protein sequence ID" value="ENSGGOP00000032868.1"/>
    <property type="gene ID" value="ENSGGOG00000013730.3"/>
</dbReference>
<reference evidence="22" key="3">
    <citation type="submission" date="2025-08" db="UniProtKB">
        <authorList>
            <consortium name="Ensembl"/>
        </authorList>
    </citation>
    <scope>IDENTIFICATION</scope>
</reference>
<dbReference type="InterPro" id="IPR035983">
    <property type="entry name" value="Hect_E3_ubiquitin_ligase"/>
</dbReference>
<feature type="domain" description="WW" evidence="20">
    <location>
        <begin position="700"/>
        <end position="733"/>
    </location>
</feature>
<dbReference type="Gene3D" id="3.30.2410.10">
    <property type="entry name" value="Hect, E3 ligase catalytic domain"/>
    <property type="match status" value="1"/>
</dbReference>
<dbReference type="EMBL" id="CABD030109716">
    <property type="status" value="NOT_ANNOTATED_CDS"/>
    <property type="molecule type" value="Genomic_DNA"/>
</dbReference>
<accession>A0A2I2YD63</accession>
<keyword evidence="15" id="KW-0333">Golgi apparatus</keyword>
<proteinExistence type="predicted"/>
<dbReference type="FunFam" id="2.20.70.10:FF:000008">
    <property type="entry name" value="E3 ubiquitin-protein ligase NEDD4-like protein"/>
    <property type="match status" value="1"/>
</dbReference>
<dbReference type="InterPro" id="IPR050409">
    <property type="entry name" value="E3_ubiq-protein_ligase"/>
</dbReference>
<comment type="subcellular location">
    <subcellularLocation>
        <location evidence="2">Cytoplasm</location>
    </subcellularLocation>
    <subcellularLocation>
        <location evidence="4">Endosome</location>
        <location evidence="4">Multivesicular body</location>
    </subcellularLocation>
    <subcellularLocation>
        <location evidence="3">Golgi apparatus</location>
    </subcellularLocation>
</comment>
<dbReference type="SMART" id="SM00119">
    <property type="entry name" value="HECTc"/>
    <property type="match status" value="1"/>
</dbReference>
<feature type="compositionally biased region" description="Gly residues" evidence="19">
    <location>
        <begin position="52"/>
        <end position="64"/>
    </location>
</feature>
<dbReference type="CDD" id="cd00078">
    <property type="entry name" value="HECTc"/>
    <property type="match status" value="1"/>
</dbReference>
<dbReference type="GO" id="GO:0005794">
    <property type="term" value="C:Golgi apparatus"/>
    <property type="evidence" value="ECO:0007669"/>
    <property type="project" value="UniProtKB-SubCell"/>
</dbReference>
<evidence type="ECO:0000256" key="17">
    <source>
        <dbReference type="ARBA" id="ARBA00082247"/>
    </source>
</evidence>
<dbReference type="EMBL" id="CABD030109715">
    <property type="status" value="NOT_ANNOTATED_CDS"/>
    <property type="molecule type" value="Genomic_DNA"/>
</dbReference>
<evidence type="ECO:0000256" key="7">
    <source>
        <dbReference type="ARBA" id="ARBA00022490"/>
    </source>
</evidence>
<dbReference type="Proteomes" id="UP000001519">
    <property type="component" value="Chromosome 18"/>
</dbReference>
<dbReference type="GO" id="GO:1903765">
    <property type="term" value="P:negative regulation of potassium ion export across plasma membrane"/>
    <property type="evidence" value="ECO:0007669"/>
    <property type="project" value="UniProtKB-ARBA"/>
</dbReference>
<dbReference type="EMBL" id="CABD030109712">
    <property type="status" value="NOT_ANNOTATED_CDS"/>
    <property type="molecule type" value="Genomic_DNA"/>
</dbReference>
<keyword evidence="9" id="KW-0808">Transferase</keyword>
<reference evidence="22 23" key="2">
    <citation type="journal article" date="2012" name="Nature">
        <title>Insights into hominid evolution from the gorilla genome sequence.</title>
        <authorList>
            <person name="Scally A."/>
            <person name="Dutheil J.Y."/>
            <person name="Hillier L.W."/>
            <person name="Jordan G.E."/>
            <person name="Goodhead I."/>
            <person name="Herrero J."/>
            <person name="Hobolth A."/>
            <person name="Lappalainen T."/>
            <person name="Mailund T."/>
            <person name="Marques-Bonet T."/>
            <person name="McCarthy S."/>
            <person name="Montgomery S.H."/>
            <person name="Schwalie P.C."/>
            <person name="Tang Y.A."/>
            <person name="Ward M.C."/>
            <person name="Xue Y."/>
            <person name="Yngvadottir B."/>
            <person name="Alkan C."/>
            <person name="Andersen L.N."/>
            <person name="Ayub Q."/>
            <person name="Ball E.V."/>
            <person name="Beal K."/>
            <person name="Bradley B.J."/>
            <person name="Chen Y."/>
            <person name="Clee C.M."/>
            <person name="Fitzgerald S."/>
            <person name="Graves T.A."/>
            <person name="Gu Y."/>
            <person name="Heath P."/>
            <person name="Heger A."/>
            <person name="Karakoc E."/>
            <person name="Kolb-Kokocinski A."/>
            <person name="Laird G.K."/>
            <person name="Lunter G."/>
            <person name="Meader S."/>
            <person name="Mort M."/>
            <person name="Mullikin J.C."/>
            <person name="Munch K."/>
            <person name="O'Connor T.D."/>
            <person name="Phillips A.D."/>
            <person name="Prado-Martinez J."/>
            <person name="Rogers A.S."/>
            <person name="Sajjadian S."/>
            <person name="Schmidt D."/>
            <person name="Shaw K."/>
            <person name="Simpson J.T."/>
            <person name="Stenson P.D."/>
            <person name="Turner D.J."/>
            <person name="Vigilant L."/>
            <person name="Vilella A.J."/>
            <person name="Whitener W."/>
            <person name="Zhu B."/>
            <person name="Cooper D.N."/>
            <person name="de Jong P."/>
            <person name="Dermitzakis E.T."/>
            <person name="Eichler E.E."/>
            <person name="Flicek P."/>
            <person name="Goldman N."/>
            <person name="Mundy N.I."/>
            <person name="Ning Z."/>
            <person name="Odom D.T."/>
            <person name="Ponting C.P."/>
            <person name="Quail M.A."/>
            <person name="Ryder O.A."/>
            <person name="Searle S.M."/>
            <person name="Warren W.C."/>
            <person name="Wilson R.K."/>
            <person name="Schierup M.H."/>
            <person name="Rogers J."/>
            <person name="Tyler-Smith C."/>
            <person name="Durbin R."/>
        </authorList>
    </citation>
    <scope>NUCLEOTIDE SEQUENCE [LARGE SCALE GENOMIC DNA]</scope>
</reference>
<dbReference type="FunFam" id="3.30.2410.10:FF:000001">
    <property type="entry name" value="E3 ubiquitin-protein ligase NEDD4-like"/>
    <property type="match status" value="1"/>
</dbReference>
<feature type="active site" description="Glycyl thioester intermediate" evidence="18">
    <location>
        <position position="1145"/>
    </location>
</feature>
<comment type="pathway">
    <text evidence="5">Protein modification; protein ubiquitination.</text>
</comment>
<dbReference type="GO" id="GO:0019870">
    <property type="term" value="F:potassium channel inhibitor activity"/>
    <property type="evidence" value="ECO:0007669"/>
    <property type="project" value="UniProtKB-ARBA"/>
</dbReference>
<keyword evidence="14" id="KW-0832">Ubl conjugation</keyword>
<keyword evidence="13 18" id="KW-0833">Ubl conjugation pathway</keyword>
<dbReference type="SMART" id="SM00456">
    <property type="entry name" value="WW"/>
    <property type="match status" value="4"/>
</dbReference>
<dbReference type="InterPro" id="IPR036020">
    <property type="entry name" value="WW_dom_sf"/>
</dbReference>
<dbReference type="FunFam" id="3.90.1750.10:FF:000026">
    <property type="entry name" value="E3 ubiquitin-protein ligase HACE1"/>
    <property type="match status" value="1"/>
</dbReference>
<evidence type="ECO:0000256" key="13">
    <source>
        <dbReference type="ARBA" id="ARBA00022786"/>
    </source>
</evidence>
<evidence type="ECO:0000256" key="5">
    <source>
        <dbReference type="ARBA" id="ARBA00004906"/>
    </source>
</evidence>
<dbReference type="Gene3D" id="2.60.40.150">
    <property type="entry name" value="C2 domain"/>
    <property type="match status" value="1"/>
</dbReference>
<evidence type="ECO:0000256" key="19">
    <source>
        <dbReference type="SAM" id="MobiDB-lite"/>
    </source>
</evidence>
<evidence type="ECO:0000256" key="15">
    <source>
        <dbReference type="ARBA" id="ARBA00023034"/>
    </source>
</evidence>
<evidence type="ECO:0000256" key="8">
    <source>
        <dbReference type="ARBA" id="ARBA00022553"/>
    </source>
</evidence>
<dbReference type="PANTHER" id="PTHR11254:SF441">
    <property type="entry name" value="HECT-TYPE E3 UBIQUITIN TRANSFERASE"/>
    <property type="match status" value="1"/>
</dbReference>
<evidence type="ECO:0000256" key="14">
    <source>
        <dbReference type="ARBA" id="ARBA00022843"/>
    </source>
</evidence>
<evidence type="ECO:0000256" key="2">
    <source>
        <dbReference type="ARBA" id="ARBA00004496"/>
    </source>
</evidence>
<dbReference type="InterPro" id="IPR000569">
    <property type="entry name" value="HECT_dom"/>
</dbReference>
<dbReference type="FunCoup" id="A0A2I2YD63">
    <property type="interactions" value="2571"/>
</dbReference>
<dbReference type="EMBL" id="CABD030109717">
    <property type="status" value="NOT_ANNOTATED_CDS"/>
    <property type="molecule type" value="Genomic_DNA"/>
</dbReference>
<dbReference type="EMBL" id="CABD030109714">
    <property type="status" value="NOT_ANNOTATED_CDS"/>
    <property type="molecule type" value="Genomic_DNA"/>
</dbReference>
<dbReference type="FunFam" id="2.20.70.10:FF:000025">
    <property type="entry name" value="E3 ubiquitin-protein ligase NEDD4-like protein"/>
    <property type="match status" value="1"/>
</dbReference>
<dbReference type="GO" id="GO:0010766">
    <property type="term" value="P:negative regulation of sodium ion transport"/>
    <property type="evidence" value="ECO:0007669"/>
    <property type="project" value="UniProtKB-ARBA"/>
</dbReference>
<organism evidence="22 23">
    <name type="scientific">Gorilla gorilla gorilla</name>
    <name type="common">Western lowland gorilla</name>
    <dbReference type="NCBI Taxonomy" id="9595"/>
    <lineage>
        <taxon>Eukaryota</taxon>
        <taxon>Metazoa</taxon>
        <taxon>Chordata</taxon>
        <taxon>Craniata</taxon>
        <taxon>Vertebrata</taxon>
        <taxon>Euteleostomi</taxon>
        <taxon>Mammalia</taxon>
        <taxon>Eutheria</taxon>
        <taxon>Euarchontoglires</taxon>
        <taxon>Primates</taxon>
        <taxon>Haplorrhini</taxon>
        <taxon>Catarrhini</taxon>
        <taxon>Hominidae</taxon>
        <taxon>Gorilla</taxon>
    </lineage>
</organism>
<dbReference type="CDD" id="cd00201">
    <property type="entry name" value="WW"/>
    <property type="match status" value="4"/>
</dbReference>
<evidence type="ECO:0000256" key="4">
    <source>
        <dbReference type="ARBA" id="ARBA00004559"/>
    </source>
</evidence>
<evidence type="ECO:0000313" key="23">
    <source>
        <dbReference type="Proteomes" id="UP000001519"/>
    </source>
</evidence>
<feature type="region of interest" description="Disordered" evidence="19">
    <location>
        <begin position="488"/>
        <end position="515"/>
    </location>
</feature>
<dbReference type="Pfam" id="PF00632">
    <property type="entry name" value="HECT"/>
    <property type="match status" value="1"/>
</dbReference>
<evidence type="ECO:0000313" key="22">
    <source>
        <dbReference type="Ensembl" id="ENSGGOP00000032868.1"/>
    </source>
</evidence>
<feature type="compositionally biased region" description="Basic and acidic residues" evidence="19">
    <location>
        <begin position="202"/>
        <end position="211"/>
    </location>
</feature>
<keyword evidence="10" id="KW-0677">Repeat</keyword>
<keyword evidence="7" id="KW-0963">Cytoplasm</keyword>
<dbReference type="GO" id="GO:0030154">
    <property type="term" value="P:cell differentiation"/>
    <property type="evidence" value="ECO:0007669"/>
    <property type="project" value="UniProtKB-KW"/>
</dbReference>
<dbReference type="FunFam" id="2.60.40.150:FF:000146">
    <property type="entry name" value="E3 ubiquitin-protein ligase NEDD4 isoform X1"/>
    <property type="match status" value="1"/>
</dbReference>
<evidence type="ECO:0000256" key="10">
    <source>
        <dbReference type="ARBA" id="ARBA00022737"/>
    </source>
</evidence>
<feature type="domain" description="WW" evidence="20">
    <location>
        <begin position="751"/>
        <end position="784"/>
    </location>
</feature>
<evidence type="ECO:0000256" key="11">
    <source>
        <dbReference type="ARBA" id="ARBA00022753"/>
    </source>
</evidence>
<dbReference type="GO" id="GO:0061630">
    <property type="term" value="F:ubiquitin protein ligase activity"/>
    <property type="evidence" value="ECO:0007669"/>
    <property type="project" value="UniProtKB-EC"/>
</dbReference>
<evidence type="ECO:0000259" key="20">
    <source>
        <dbReference type="PROSITE" id="PS50020"/>
    </source>
</evidence>
<dbReference type="GO" id="GO:0016567">
    <property type="term" value="P:protein ubiquitination"/>
    <property type="evidence" value="ECO:0007669"/>
    <property type="project" value="UniProtKB-UniPathway"/>
</dbReference>
<evidence type="ECO:0000256" key="18">
    <source>
        <dbReference type="PROSITE-ProRule" id="PRU00104"/>
    </source>
</evidence>
<dbReference type="EMBL" id="CABD030109709">
    <property type="status" value="NOT_ANNOTATED_CDS"/>
    <property type="molecule type" value="Genomic_DNA"/>
</dbReference>
<keyword evidence="12" id="KW-0221">Differentiation</keyword>
<evidence type="ECO:0000256" key="3">
    <source>
        <dbReference type="ARBA" id="ARBA00004555"/>
    </source>
</evidence>
<feature type="region of interest" description="Disordered" evidence="19">
    <location>
        <begin position="627"/>
        <end position="699"/>
    </location>
</feature>
<dbReference type="Gene3D" id="3.90.1750.10">
    <property type="entry name" value="Hect, E3 ligase catalytic domains"/>
    <property type="match status" value="1"/>
</dbReference>
<feature type="compositionally biased region" description="Basic and acidic residues" evidence="19">
    <location>
        <begin position="220"/>
        <end position="232"/>
    </location>
</feature>
<feature type="region of interest" description="Disordered" evidence="19">
    <location>
        <begin position="39"/>
        <end position="64"/>
    </location>
</feature>
<evidence type="ECO:0000259" key="21">
    <source>
        <dbReference type="PROSITE" id="PS50237"/>
    </source>
</evidence>
<evidence type="ECO:0000256" key="16">
    <source>
        <dbReference type="ARBA" id="ARBA00068697"/>
    </source>
</evidence>
<dbReference type="GO" id="GO:0006811">
    <property type="term" value="P:monoatomic ion transport"/>
    <property type="evidence" value="ECO:0007669"/>
    <property type="project" value="UniProtKB-ARBA"/>
</dbReference>
<dbReference type="InParanoid" id="A0A2I2YD63"/>
<dbReference type="FunFam" id="2.20.70.10:FF:000006">
    <property type="entry name" value="E3 ubiquitin-protein ligase NEDD4-like protein"/>
    <property type="match status" value="1"/>
</dbReference>